<reference evidence="2" key="1">
    <citation type="journal article" date="2021" name="Proc. Natl. Acad. Sci. U.S.A.">
        <title>Three genomes in the algal genus Volvox reveal the fate of a haploid sex-determining region after a transition to homothallism.</title>
        <authorList>
            <person name="Yamamoto K."/>
            <person name="Hamaji T."/>
            <person name="Kawai-Toyooka H."/>
            <person name="Matsuzaki R."/>
            <person name="Takahashi F."/>
            <person name="Nishimura Y."/>
            <person name="Kawachi M."/>
            <person name="Noguchi H."/>
            <person name="Minakuchi Y."/>
            <person name="Umen J.G."/>
            <person name="Toyoda A."/>
            <person name="Nozaki H."/>
        </authorList>
    </citation>
    <scope>NUCLEOTIDE SEQUENCE</scope>
    <source>
        <strain evidence="2">NIES-3785</strain>
    </source>
</reference>
<feature type="compositionally biased region" description="Low complexity" evidence="1">
    <location>
        <begin position="221"/>
        <end position="236"/>
    </location>
</feature>
<protein>
    <submittedName>
        <fullName evidence="2">Uncharacterized protein</fullName>
    </submittedName>
</protein>
<organism evidence="2 3">
    <name type="scientific">Volvox reticuliferus</name>
    <dbReference type="NCBI Taxonomy" id="1737510"/>
    <lineage>
        <taxon>Eukaryota</taxon>
        <taxon>Viridiplantae</taxon>
        <taxon>Chlorophyta</taxon>
        <taxon>core chlorophytes</taxon>
        <taxon>Chlorophyceae</taxon>
        <taxon>CS clade</taxon>
        <taxon>Chlamydomonadales</taxon>
        <taxon>Volvocaceae</taxon>
        <taxon>Volvox</taxon>
    </lineage>
</organism>
<dbReference type="EMBL" id="BNCQ01000018">
    <property type="protein sequence ID" value="GIM05387.1"/>
    <property type="molecule type" value="Genomic_DNA"/>
</dbReference>
<evidence type="ECO:0000313" key="2">
    <source>
        <dbReference type="EMBL" id="GIM05387.1"/>
    </source>
</evidence>
<name>A0A8J4GEB2_9CHLO</name>
<dbReference type="AlphaFoldDB" id="A0A8J4GEB2"/>
<accession>A0A8J4GEB2</accession>
<evidence type="ECO:0000256" key="1">
    <source>
        <dbReference type="SAM" id="MobiDB-lite"/>
    </source>
</evidence>
<feature type="region of interest" description="Disordered" evidence="1">
    <location>
        <begin position="175"/>
        <end position="236"/>
    </location>
</feature>
<comment type="caution">
    <text evidence="2">The sequence shown here is derived from an EMBL/GenBank/DDBJ whole genome shotgun (WGS) entry which is preliminary data.</text>
</comment>
<gene>
    <name evidence="2" type="ORF">Vretimale_9859</name>
</gene>
<dbReference type="Proteomes" id="UP000722791">
    <property type="component" value="Unassembled WGS sequence"/>
</dbReference>
<feature type="non-terminal residue" evidence="2">
    <location>
        <position position="236"/>
    </location>
</feature>
<feature type="non-terminal residue" evidence="2">
    <location>
        <position position="1"/>
    </location>
</feature>
<evidence type="ECO:0000313" key="3">
    <source>
        <dbReference type="Proteomes" id="UP000722791"/>
    </source>
</evidence>
<sequence length="236" mass="25306">LASQCKLHQHRVVAVYGAPVVFCEEVLLEQKEPGTMKPTNPPAAHSAVALQRCEYILIPSALLRSLLPAEALPQLLEAAVAAQRRLVTASGHTEDNGPVTWPAAADKIRDILSTSTPGHRQPWQVELLASAFSHLPVFSRLSWQVRLRVFQDLEYRKLEPGDHLDLAKLDVMELSPRPSETNHRKSSATAEGGAADVMSHTTVVSGDGGDGADGGEFDIKPPAGAATPPAARTPRA</sequence>
<proteinExistence type="predicted"/>